<evidence type="ECO:0000313" key="3">
    <source>
        <dbReference type="Proteomes" id="UP000217790"/>
    </source>
</evidence>
<dbReference type="EMBL" id="KZ293714">
    <property type="protein sequence ID" value="PBK82699.1"/>
    <property type="molecule type" value="Genomic_DNA"/>
</dbReference>
<proteinExistence type="predicted"/>
<reference evidence="3" key="1">
    <citation type="journal article" date="2017" name="Nat. Ecol. Evol.">
        <title>Genome expansion and lineage-specific genetic innovations in the forest pathogenic fungi Armillaria.</title>
        <authorList>
            <person name="Sipos G."/>
            <person name="Prasanna A.N."/>
            <person name="Walter M.C."/>
            <person name="O'Connor E."/>
            <person name="Balint B."/>
            <person name="Krizsan K."/>
            <person name="Kiss B."/>
            <person name="Hess J."/>
            <person name="Varga T."/>
            <person name="Slot J."/>
            <person name="Riley R."/>
            <person name="Boka B."/>
            <person name="Rigling D."/>
            <person name="Barry K."/>
            <person name="Lee J."/>
            <person name="Mihaltcheva S."/>
            <person name="LaButti K."/>
            <person name="Lipzen A."/>
            <person name="Waldron R."/>
            <person name="Moloney N.M."/>
            <person name="Sperisen C."/>
            <person name="Kredics L."/>
            <person name="Vagvoelgyi C."/>
            <person name="Patrignani A."/>
            <person name="Fitzpatrick D."/>
            <person name="Nagy I."/>
            <person name="Doyle S."/>
            <person name="Anderson J.B."/>
            <person name="Grigoriev I.V."/>
            <person name="Gueldener U."/>
            <person name="Muensterkoetter M."/>
            <person name="Nagy L.G."/>
        </authorList>
    </citation>
    <scope>NUCLEOTIDE SEQUENCE [LARGE SCALE GENOMIC DNA]</scope>
    <source>
        <strain evidence="3">Ar21-2</strain>
    </source>
</reference>
<gene>
    <name evidence="2" type="ORF">ARMGADRAFT_1090145</name>
</gene>
<keyword evidence="3" id="KW-1185">Reference proteome</keyword>
<organism evidence="2 3">
    <name type="scientific">Armillaria gallica</name>
    <name type="common">Bulbous honey fungus</name>
    <name type="synonym">Armillaria bulbosa</name>
    <dbReference type="NCBI Taxonomy" id="47427"/>
    <lineage>
        <taxon>Eukaryota</taxon>
        <taxon>Fungi</taxon>
        <taxon>Dikarya</taxon>
        <taxon>Basidiomycota</taxon>
        <taxon>Agaricomycotina</taxon>
        <taxon>Agaricomycetes</taxon>
        <taxon>Agaricomycetidae</taxon>
        <taxon>Agaricales</taxon>
        <taxon>Marasmiineae</taxon>
        <taxon>Physalacriaceae</taxon>
        <taxon>Armillaria</taxon>
    </lineage>
</organism>
<evidence type="ECO:0000313" key="2">
    <source>
        <dbReference type="EMBL" id="PBK82699.1"/>
    </source>
</evidence>
<dbReference type="Proteomes" id="UP000217790">
    <property type="component" value="Unassembled WGS sequence"/>
</dbReference>
<evidence type="ECO:0000256" key="1">
    <source>
        <dbReference type="SAM" id="MobiDB-lite"/>
    </source>
</evidence>
<dbReference type="AlphaFoldDB" id="A0A2H3CHX1"/>
<feature type="compositionally biased region" description="Polar residues" evidence="1">
    <location>
        <begin position="1"/>
        <end position="22"/>
    </location>
</feature>
<dbReference type="InParanoid" id="A0A2H3CHX1"/>
<feature type="region of interest" description="Disordered" evidence="1">
    <location>
        <begin position="1"/>
        <end position="24"/>
    </location>
</feature>
<sequence length="155" mass="16670">MPSYFLSASTAHVPRKNTSGSPHTLIIDNRPTRIYALDKAEHGLVLPFRVLCTIQSKRGKKASILVDWDSEVDVGRAPPGKGGGLHQVVGRARALFIAALLNGDVGGGKRDATGGTGLSVCRPFVCEFIFPSLRYHYRKLNPSSNTGSIHVTSES</sequence>
<dbReference type="OrthoDB" id="3124550at2759"/>
<protein>
    <submittedName>
        <fullName evidence="2">Uncharacterized protein</fullName>
    </submittedName>
</protein>
<name>A0A2H3CHX1_ARMGA</name>
<accession>A0A2H3CHX1</accession>